<evidence type="ECO:0000313" key="3">
    <source>
        <dbReference type="Proteomes" id="UP000192277"/>
    </source>
</evidence>
<gene>
    <name evidence="2" type="ORF">A4D02_08580</name>
</gene>
<organism evidence="2 3">
    <name type="scientific">Niastella koreensis</name>
    <dbReference type="NCBI Taxonomy" id="354356"/>
    <lineage>
        <taxon>Bacteria</taxon>
        <taxon>Pseudomonadati</taxon>
        <taxon>Bacteroidota</taxon>
        <taxon>Chitinophagia</taxon>
        <taxon>Chitinophagales</taxon>
        <taxon>Chitinophagaceae</taxon>
        <taxon>Niastella</taxon>
    </lineage>
</organism>
<name>A0ABX3NY17_9BACT</name>
<evidence type="ECO:0000313" key="2">
    <source>
        <dbReference type="EMBL" id="OQP48749.1"/>
    </source>
</evidence>
<evidence type="ECO:0000256" key="1">
    <source>
        <dbReference type="SAM" id="Phobius"/>
    </source>
</evidence>
<protein>
    <recommendedName>
        <fullName evidence="4">Holin-X, holin superfamily III</fullName>
    </recommendedName>
</protein>
<keyword evidence="1" id="KW-1133">Transmembrane helix</keyword>
<proteinExistence type="predicted"/>
<feature type="transmembrane region" description="Helical" evidence="1">
    <location>
        <begin position="44"/>
        <end position="65"/>
    </location>
</feature>
<reference evidence="2 3" key="1">
    <citation type="submission" date="2016-04" db="EMBL/GenBank/DDBJ databases">
        <authorList>
            <person name="Chen L."/>
            <person name="Zhuang W."/>
            <person name="Wang G."/>
        </authorList>
    </citation>
    <scope>NUCLEOTIDE SEQUENCE [LARGE SCALE GENOMIC DNA]</scope>
    <source>
        <strain evidence="3">GR20</strain>
    </source>
</reference>
<keyword evidence="1" id="KW-0472">Membrane</keyword>
<accession>A0ABX3NY17</accession>
<keyword evidence="3" id="KW-1185">Reference proteome</keyword>
<dbReference type="EMBL" id="LWBO01000012">
    <property type="protein sequence ID" value="OQP48749.1"/>
    <property type="molecule type" value="Genomic_DNA"/>
</dbReference>
<dbReference type="Proteomes" id="UP000192277">
    <property type="component" value="Unassembled WGS sequence"/>
</dbReference>
<feature type="transmembrane region" description="Helical" evidence="1">
    <location>
        <begin position="77"/>
        <end position="97"/>
    </location>
</feature>
<keyword evidence="1" id="KW-0812">Transmembrane</keyword>
<comment type="caution">
    <text evidence="2">The sequence shown here is derived from an EMBL/GenBank/DDBJ whole genome shotgun (WGS) entry which is preliminary data.</text>
</comment>
<evidence type="ECO:0008006" key="4">
    <source>
        <dbReference type="Google" id="ProtNLM"/>
    </source>
</evidence>
<sequence length="122" mass="13801">MTPMDDLHTKTGNLATHVQDIAQTYYDLARINIAQAGAKTLARAIIFFLISGLVLCILLLAGIGLSLYLGKLLYNTAAGYFIVAGFYLFIVMLLYLLRKKVVFPFFRDFIVRRIYDKSDNEL</sequence>